<dbReference type="EMBL" id="JBHSGK010000021">
    <property type="protein sequence ID" value="MFC4738087.1"/>
    <property type="molecule type" value="Genomic_DNA"/>
</dbReference>
<dbReference type="Pfam" id="PF01220">
    <property type="entry name" value="DHquinase_II"/>
    <property type="match status" value="1"/>
</dbReference>
<evidence type="ECO:0000256" key="3">
    <source>
        <dbReference type="ARBA" id="ARBA00011037"/>
    </source>
</evidence>
<dbReference type="Proteomes" id="UP001595896">
    <property type="component" value="Unassembled WGS sequence"/>
</dbReference>
<keyword evidence="9" id="KW-1185">Reference proteome</keyword>
<comment type="subunit">
    <text evidence="4 7">Homododecamer.</text>
</comment>
<gene>
    <name evidence="7 8" type="primary">aroQ</name>
    <name evidence="8" type="ORF">ACFO4L_16050</name>
</gene>
<keyword evidence="6 7" id="KW-0456">Lyase</keyword>
<dbReference type="Gene3D" id="3.40.50.9100">
    <property type="entry name" value="Dehydroquinase, class II"/>
    <property type="match status" value="1"/>
</dbReference>
<evidence type="ECO:0000256" key="6">
    <source>
        <dbReference type="ARBA" id="ARBA00023239"/>
    </source>
</evidence>
<dbReference type="PROSITE" id="PS01029">
    <property type="entry name" value="DEHYDROQUINASE_II"/>
    <property type="match status" value="1"/>
</dbReference>
<dbReference type="InterPro" id="IPR001874">
    <property type="entry name" value="DHquinase_II"/>
</dbReference>
<evidence type="ECO:0000256" key="2">
    <source>
        <dbReference type="ARBA" id="ARBA00004902"/>
    </source>
</evidence>
<dbReference type="CDD" id="cd00466">
    <property type="entry name" value="DHQase_II"/>
    <property type="match status" value="1"/>
</dbReference>
<dbReference type="SUPFAM" id="SSF52304">
    <property type="entry name" value="Type II 3-dehydroquinate dehydratase"/>
    <property type="match status" value="1"/>
</dbReference>
<name>A0ABV9NXL4_9BACI</name>
<protein>
    <recommendedName>
        <fullName evidence="5 7">3-dehydroquinate dehydratase</fullName>
        <shortName evidence="7">3-dehydroquinase</shortName>
        <ecNumber evidence="5 7">4.2.1.10</ecNumber>
    </recommendedName>
    <alternativeName>
        <fullName evidence="7">Type II DHQase</fullName>
    </alternativeName>
</protein>
<feature type="binding site" evidence="7">
    <location>
        <position position="111"/>
    </location>
    <ligand>
        <name>substrate</name>
    </ligand>
</feature>
<comment type="function">
    <text evidence="7">Catalyzes a trans-dehydration via an enolate intermediate.</text>
</comment>
<reference evidence="9" key="1">
    <citation type="journal article" date="2019" name="Int. J. Syst. Evol. Microbiol.">
        <title>The Global Catalogue of Microorganisms (GCM) 10K type strain sequencing project: providing services to taxonomists for standard genome sequencing and annotation.</title>
        <authorList>
            <consortium name="The Broad Institute Genomics Platform"/>
            <consortium name="The Broad Institute Genome Sequencing Center for Infectious Disease"/>
            <person name="Wu L."/>
            <person name="Ma J."/>
        </authorList>
    </citation>
    <scope>NUCLEOTIDE SEQUENCE [LARGE SCALE GENOMIC DNA]</scope>
    <source>
        <strain evidence="9">JCM 12165</strain>
    </source>
</reference>
<evidence type="ECO:0000256" key="4">
    <source>
        <dbReference type="ARBA" id="ARBA00011193"/>
    </source>
</evidence>
<feature type="binding site" evidence="7">
    <location>
        <begin position="101"/>
        <end position="102"/>
    </location>
    <ligand>
        <name>substrate</name>
    </ligand>
</feature>
<feature type="active site" description="Proton acceptor" evidence="7">
    <location>
        <position position="23"/>
    </location>
</feature>
<feature type="binding site" evidence="7">
    <location>
        <position position="87"/>
    </location>
    <ligand>
        <name>substrate</name>
    </ligand>
</feature>
<evidence type="ECO:0000256" key="5">
    <source>
        <dbReference type="ARBA" id="ARBA00012060"/>
    </source>
</evidence>
<evidence type="ECO:0000313" key="9">
    <source>
        <dbReference type="Proteomes" id="UP001595896"/>
    </source>
</evidence>
<comment type="caution">
    <text evidence="8">The sequence shown here is derived from an EMBL/GenBank/DDBJ whole genome shotgun (WGS) entry which is preliminary data.</text>
</comment>
<dbReference type="NCBIfam" id="TIGR01088">
    <property type="entry name" value="aroQ"/>
    <property type="match status" value="1"/>
</dbReference>
<dbReference type="PIRSF" id="PIRSF001399">
    <property type="entry name" value="DHquinase_II"/>
    <property type="match status" value="1"/>
</dbReference>
<dbReference type="HAMAP" id="MF_00169">
    <property type="entry name" value="AroQ"/>
    <property type="match status" value="1"/>
</dbReference>
<dbReference type="NCBIfam" id="NF003805">
    <property type="entry name" value="PRK05395.1-2"/>
    <property type="match status" value="1"/>
</dbReference>
<feature type="binding site" evidence="7">
    <location>
        <position position="80"/>
    </location>
    <ligand>
        <name>substrate</name>
    </ligand>
</feature>
<dbReference type="PANTHER" id="PTHR21272:SF3">
    <property type="entry name" value="CATABOLIC 3-DEHYDROQUINASE"/>
    <property type="match status" value="1"/>
</dbReference>
<feature type="binding site" evidence="7">
    <location>
        <position position="74"/>
    </location>
    <ligand>
        <name>substrate</name>
    </ligand>
</feature>
<comment type="catalytic activity">
    <reaction evidence="1 7">
        <text>3-dehydroquinate = 3-dehydroshikimate + H2O</text>
        <dbReference type="Rhea" id="RHEA:21096"/>
        <dbReference type="ChEBI" id="CHEBI:15377"/>
        <dbReference type="ChEBI" id="CHEBI:16630"/>
        <dbReference type="ChEBI" id="CHEBI:32364"/>
        <dbReference type="EC" id="4.2.1.10"/>
    </reaction>
</comment>
<organism evidence="8 9">
    <name type="scientific">Bacillus daqingensis</name>
    <dbReference type="NCBI Taxonomy" id="872396"/>
    <lineage>
        <taxon>Bacteria</taxon>
        <taxon>Bacillati</taxon>
        <taxon>Bacillota</taxon>
        <taxon>Bacilli</taxon>
        <taxon>Bacillales</taxon>
        <taxon>Bacillaceae</taxon>
        <taxon>Bacillus</taxon>
    </lineage>
</organism>
<evidence type="ECO:0000256" key="7">
    <source>
        <dbReference type="HAMAP-Rule" id="MF_00169"/>
    </source>
</evidence>
<dbReference type="EC" id="4.2.1.10" evidence="5 7"/>
<feature type="site" description="Transition state stabilizer" evidence="7">
    <location>
        <position position="18"/>
    </location>
</feature>
<evidence type="ECO:0000256" key="1">
    <source>
        <dbReference type="ARBA" id="ARBA00001864"/>
    </source>
</evidence>
<dbReference type="InterPro" id="IPR036441">
    <property type="entry name" value="DHquinase_II_sf"/>
</dbReference>
<proteinExistence type="inferred from homology"/>
<accession>A0ABV9NXL4</accession>
<dbReference type="NCBIfam" id="NF003806">
    <property type="entry name" value="PRK05395.1-3"/>
    <property type="match status" value="1"/>
</dbReference>
<dbReference type="NCBIfam" id="NF003807">
    <property type="entry name" value="PRK05395.1-4"/>
    <property type="match status" value="1"/>
</dbReference>
<sequence>MLNVHVINGPNLNRLGKREPHIYGAKTLHDLEKKVAAHADQLGGAVTFFQYSSEGAIIDCLHAAEETADAVILNPAAFTHYSYALRDAIASIGIPVVEVHLSNVHAREAFRAVSVTAPVCRGQISGFGFEGYCMALDFLYREELA</sequence>
<dbReference type="GO" id="GO:0003855">
    <property type="term" value="F:3-dehydroquinate dehydratase activity"/>
    <property type="evidence" value="ECO:0007669"/>
    <property type="project" value="UniProtKB-EC"/>
</dbReference>
<comment type="similarity">
    <text evidence="3 7">Belongs to the type-II 3-dehydroquinase family.</text>
</comment>
<dbReference type="PANTHER" id="PTHR21272">
    <property type="entry name" value="CATABOLIC 3-DEHYDROQUINASE"/>
    <property type="match status" value="1"/>
</dbReference>
<dbReference type="RefSeq" id="WP_377910673.1">
    <property type="nucleotide sequence ID" value="NZ_JBHSGK010000021.1"/>
</dbReference>
<dbReference type="InterPro" id="IPR018509">
    <property type="entry name" value="DHquinase_II_CS"/>
</dbReference>
<evidence type="ECO:0000313" key="8">
    <source>
        <dbReference type="EMBL" id="MFC4738087.1"/>
    </source>
</evidence>
<feature type="active site" description="Proton donor" evidence="7">
    <location>
        <position position="100"/>
    </location>
</feature>
<keyword evidence="7" id="KW-0057">Aromatic amino acid biosynthesis</keyword>
<keyword evidence="7" id="KW-0028">Amino-acid biosynthesis</keyword>
<comment type="pathway">
    <text evidence="2 7">Metabolic intermediate biosynthesis; chorismate biosynthesis; chorismate from D-erythrose 4-phosphate and phosphoenolpyruvate: step 3/7.</text>
</comment>